<feature type="transmembrane region" description="Helical" evidence="9">
    <location>
        <begin position="121"/>
        <end position="143"/>
    </location>
</feature>
<evidence type="ECO:0000313" key="13">
    <source>
        <dbReference type="Proteomes" id="UP000051221"/>
    </source>
</evidence>
<dbReference type="InterPro" id="IPR051124">
    <property type="entry name" value="Phosphate_Transport_Permease"/>
</dbReference>
<evidence type="ECO:0000256" key="8">
    <source>
        <dbReference type="ARBA" id="ARBA00023136"/>
    </source>
</evidence>
<dbReference type="InterPro" id="IPR011864">
    <property type="entry name" value="Phosphate_PstC"/>
</dbReference>
<keyword evidence="6 9" id="KW-0812">Transmembrane</keyword>
<evidence type="ECO:0000256" key="2">
    <source>
        <dbReference type="ARBA" id="ARBA00007069"/>
    </source>
</evidence>
<evidence type="ECO:0000256" key="10">
    <source>
        <dbReference type="RuleBase" id="RU363054"/>
    </source>
</evidence>
<feature type="transmembrane region" description="Helical" evidence="9">
    <location>
        <begin position="284"/>
        <end position="307"/>
    </location>
</feature>
<comment type="subcellular location">
    <subcellularLocation>
        <location evidence="10">Cell inner membrane</location>
        <topology evidence="10">Multi-pass membrane protein</topology>
    </subcellularLocation>
    <subcellularLocation>
        <location evidence="1 9">Cell membrane</location>
        <topology evidence="1 9">Multi-pass membrane protein</topology>
    </subcellularLocation>
</comment>
<dbReference type="GO" id="GO:0006817">
    <property type="term" value="P:phosphate ion transport"/>
    <property type="evidence" value="ECO:0007669"/>
    <property type="project" value="UniProtKB-KW"/>
</dbReference>
<sequence>MPGHSQSVMNKAISRYQPDKIFSAVSFLSALMVFAVLLGLILSLLSGSQSALSTFGLSFVYRDVWDPIHGEFGAAAAIYGTLVSAFIACLIAVPLSLGIAVFLSELAPRWVSAPVGKAIELLAAIPSIIFGMWGLFVFCPWFSDHFQMWAGEHLAQWPLIGPLFNGPPIGIGLLSAGIILALMILPIITSLTRDALASIPNILRETAYGIGANPFEVITKVLLPSVRRAVFSACILGLGRALGETMAVTFVIGGANRIQASLFMPATSIASTIAQQFNEATQPIHIASLLGLGVLLFVITLLVMLIANKIPAANNMGGVKK</sequence>
<dbReference type="AlphaFoldDB" id="A0A0Q2MJW2"/>
<dbReference type="InParanoid" id="A0A0Q2MJW2"/>
<evidence type="ECO:0000259" key="11">
    <source>
        <dbReference type="PROSITE" id="PS50928"/>
    </source>
</evidence>
<keyword evidence="10" id="KW-0997">Cell inner membrane</keyword>
<evidence type="ECO:0000256" key="9">
    <source>
        <dbReference type="RuleBase" id="RU363032"/>
    </source>
</evidence>
<evidence type="ECO:0000256" key="4">
    <source>
        <dbReference type="ARBA" id="ARBA00022475"/>
    </source>
</evidence>
<dbReference type="RefSeq" id="WP_055465136.1">
    <property type="nucleotide sequence ID" value="NZ_LKHS01000001.1"/>
</dbReference>
<dbReference type="PROSITE" id="PS50928">
    <property type="entry name" value="ABC_TM1"/>
    <property type="match status" value="1"/>
</dbReference>
<keyword evidence="7 9" id="KW-1133">Transmembrane helix</keyword>
<name>A0A0Q2MJW2_VIBFU</name>
<dbReference type="Proteomes" id="UP000051221">
    <property type="component" value="Unassembled WGS sequence"/>
</dbReference>
<keyword evidence="8 9" id="KW-0472">Membrane</keyword>
<evidence type="ECO:0000256" key="5">
    <source>
        <dbReference type="ARBA" id="ARBA00022592"/>
    </source>
</evidence>
<keyword evidence="5 10" id="KW-0592">Phosphate transport</keyword>
<evidence type="ECO:0000256" key="7">
    <source>
        <dbReference type="ARBA" id="ARBA00022989"/>
    </source>
</evidence>
<keyword evidence="3 9" id="KW-0813">Transport</keyword>
<reference evidence="12 13" key="1">
    <citation type="submission" date="2015-08" db="EMBL/GenBank/DDBJ databases">
        <title>Antibacterial properties of a collection of Vibrionaceae strains.</title>
        <authorList>
            <person name="Giubergia S."/>
        </authorList>
    </citation>
    <scope>NUCLEOTIDE SEQUENCE [LARGE SCALE GENOMIC DNA]</scope>
    <source>
        <strain evidence="12 13">S0821</strain>
    </source>
</reference>
<dbReference type="SUPFAM" id="SSF161098">
    <property type="entry name" value="MetI-like"/>
    <property type="match status" value="1"/>
</dbReference>
<evidence type="ECO:0000256" key="3">
    <source>
        <dbReference type="ARBA" id="ARBA00022448"/>
    </source>
</evidence>
<accession>A0A0Q2MJW2</accession>
<dbReference type="InterPro" id="IPR000515">
    <property type="entry name" value="MetI-like"/>
</dbReference>
<dbReference type="EMBL" id="LKHS01000001">
    <property type="protein sequence ID" value="KQH88129.1"/>
    <property type="molecule type" value="Genomic_DNA"/>
</dbReference>
<feature type="transmembrane region" description="Helical" evidence="9">
    <location>
        <begin position="76"/>
        <end position="101"/>
    </location>
</feature>
<comment type="similarity">
    <text evidence="2 10">Belongs to the binding-protein-dependent transport system permease family. CysTW subfamily.</text>
</comment>
<organism evidence="12 13">
    <name type="scientific">Vibrio furnissii</name>
    <dbReference type="NCBI Taxonomy" id="29494"/>
    <lineage>
        <taxon>Bacteria</taxon>
        <taxon>Pseudomonadati</taxon>
        <taxon>Pseudomonadota</taxon>
        <taxon>Gammaproteobacteria</taxon>
        <taxon>Vibrionales</taxon>
        <taxon>Vibrionaceae</taxon>
        <taxon>Vibrio</taxon>
    </lineage>
</organism>
<evidence type="ECO:0000256" key="6">
    <source>
        <dbReference type="ARBA" id="ARBA00022692"/>
    </source>
</evidence>
<dbReference type="CDD" id="cd06261">
    <property type="entry name" value="TM_PBP2"/>
    <property type="match status" value="1"/>
</dbReference>
<comment type="caution">
    <text evidence="12">The sequence shown here is derived from an EMBL/GenBank/DDBJ whole genome shotgun (WGS) entry which is preliminary data.</text>
</comment>
<feature type="transmembrane region" description="Helical" evidence="9">
    <location>
        <begin position="163"/>
        <end position="188"/>
    </location>
</feature>
<dbReference type="FunCoup" id="A0A0Q2MJW2">
    <property type="interactions" value="409"/>
</dbReference>
<protein>
    <recommendedName>
        <fullName evidence="10">Phosphate transport system permease protein</fullName>
    </recommendedName>
</protein>
<feature type="domain" description="ABC transmembrane type-1" evidence="11">
    <location>
        <begin position="78"/>
        <end position="307"/>
    </location>
</feature>
<feature type="transmembrane region" description="Helical" evidence="9">
    <location>
        <begin position="21"/>
        <end position="45"/>
    </location>
</feature>
<evidence type="ECO:0000256" key="1">
    <source>
        <dbReference type="ARBA" id="ARBA00004651"/>
    </source>
</evidence>
<keyword evidence="13" id="KW-1185">Reference proteome</keyword>
<proteinExistence type="inferred from homology"/>
<dbReference type="GO" id="GO:0005315">
    <property type="term" value="F:phosphate transmembrane transporter activity"/>
    <property type="evidence" value="ECO:0007669"/>
    <property type="project" value="InterPro"/>
</dbReference>
<keyword evidence="4" id="KW-1003">Cell membrane</keyword>
<evidence type="ECO:0000313" key="12">
    <source>
        <dbReference type="EMBL" id="KQH88129.1"/>
    </source>
</evidence>
<feature type="transmembrane region" description="Helical" evidence="9">
    <location>
        <begin position="229"/>
        <end position="255"/>
    </location>
</feature>
<dbReference type="GO" id="GO:0005886">
    <property type="term" value="C:plasma membrane"/>
    <property type="evidence" value="ECO:0007669"/>
    <property type="project" value="UniProtKB-SubCell"/>
</dbReference>
<dbReference type="Pfam" id="PF00528">
    <property type="entry name" value="BPD_transp_1"/>
    <property type="match status" value="1"/>
</dbReference>
<dbReference type="Gene3D" id="1.10.3720.10">
    <property type="entry name" value="MetI-like"/>
    <property type="match status" value="1"/>
</dbReference>
<dbReference type="PANTHER" id="PTHR30425">
    <property type="entry name" value="PHOSPHATE TRANSPORT SYSTEM PERMEASE PROTEIN PST"/>
    <property type="match status" value="1"/>
</dbReference>
<gene>
    <name evidence="12" type="ORF">AMR76_02250</name>
</gene>
<dbReference type="PANTHER" id="PTHR30425:SF1">
    <property type="entry name" value="PHOSPHATE TRANSPORT SYSTEM PERMEASE PROTEIN PSTC"/>
    <property type="match status" value="1"/>
</dbReference>
<dbReference type="NCBIfam" id="TIGR02138">
    <property type="entry name" value="phosphate_pstC"/>
    <property type="match status" value="1"/>
</dbReference>
<comment type="function">
    <text evidence="10">Part of the binding-protein-dependent transport system for phosphate; probably responsible for the translocation of the substrate across the membrane.</text>
</comment>
<dbReference type="InterPro" id="IPR035906">
    <property type="entry name" value="MetI-like_sf"/>
</dbReference>